<dbReference type="Proteomes" id="UP000431533">
    <property type="component" value="Unassembled WGS sequence"/>
</dbReference>
<protein>
    <submittedName>
        <fullName evidence="2">Uncharacterized protein</fullName>
    </submittedName>
</protein>
<evidence type="ECO:0000313" key="3">
    <source>
        <dbReference type="Proteomes" id="UP000431533"/>
    </source>
</evidence>
<sequence length="272" mass="31284">MAKSTRRPSVITKRTHIRQQKHEATFPSDISAPHGILDSVIVSIGYAGLAAYCYLNPQKFSAREIAAVSVSTLAVSYGLYDFGKRNGMIRGASYALRTDNGESETGPKGIDYMEDYLRKEFRGQEFEDLKTPEEKIEWLRKEEKRIRAGMTDMQMSCGQAYIAKEEAYASYEKLGAYGGLDWKKYNDADRECQELYNGYEKAQNRLRRIREEIKEHENEIIFRPITFPFGVMVQFELFVFVTTTTAITIHGMLLHVIESTMDCKATKQWIEF</sequence>
<reference evidence="2 3" key="1">
    <citation type="submission" date="2018-05" db="EMBL/GenBank/DDBJ databases">
        <title>Genome sequencing and assembly of the regulated plant pathogen Lachnellula willkommii and related sister species for the development of diagnostic species identification markers.</title>
        <authorList>
            <person name="Giroux E."/>
            <person name="Bilodeau G."/>
        </authorList>
    </citation>
    <scope>NUCLEOTIDE SEQUENCE [LARGE SCALE GENOMIC DNA]</scope>
    <source>
        <strain evidence="2 3">CBS 185.66</strain>
    </source>
</reference>
<proteinExistence type="predicted"/>
<feature type="coiled-coil region" evidence="1">
    <location>
        <begin position="185"/>
        <end position="219"/>
    </location>
</feature>
<organism evidence="2 3">
    <name type="scientific">Lachnellula hyalina</name>
    <dbReference type="NCBI Taxonomy" id="1316788"/>
    <lineage>
        <taxon>Eukaryota</taxon>
        <taxon>Fungi</taxon>
        <taxon>Dikarya</taxon>
        <taxon>Ascomycota</taxon>
        <taxon>Pezizomycotina</taxon>
        <taxon>Leotiomycetes</taxon>
        <taxon>Helotiales</taxon>
        <taxon>Lachnaceae</taxon>
        <taxon>Lachnellula</taxon>
    </lineage>
</organism>
<comment type="caution">
    <text evidence="2">The sequence shown here is derived from an EMBL/GenBank/DDBJ whole genome shotgun (WGS) entry which is preliminary data.</text>
</comment>
<gene>
    <name evidence="2" type="ORF">LHYA1_G005274</name>
</gene>
<name>A0A8H8U0Q8_9HELO</name>
<dbReference type="RefSeq" id="XP_031005915.1">
    <property type="nucleotide sequence ID" value="XM_031150223.1"/>
</dbReference>
<dbReference type="EMBL" id="QGMH01000054">
    <property type="protein sequence ID" value="TVY27127.1"/>
    <property type="molecule type" value="Genomic_DNA"/>
</dbReference>
<dbReference type="AlphaFoldDB" id="A0A8H8U0Q8"/>
<accession>A0A8H8U0Q8</accession>
<dbReference type="GeneID" id="41985472"/>
<evidence type="ECO:0000256" key="1">
    <source>
        <dbReference type="SAM" id="Coils"/>
    </source>
</evidence>
<keyword evidence="1" id="KW-0175">Coiled coil</keyword>
<evidence type="ECO:0000313" key="2">
    <source>
        <dbReference type="EMBL" id="TVY27127.1"/>
    </source>
</evidence>
<dbReference type="OrthoDB" id="3506617at2759"/>
<keyword evidence="3" id="KW-1185">Reference proteome</keyword>